<sequence>MPELCEGVSFDTIAREWRCKWSTDNDKASLVAAQKELAGILEGLKTLDGVKRVQRCVCGGCLDFKVIVSLDSEKFGEWEKAEFAPEAEFLEALEAIEGITTVETQTYTLMDM</sequence>
<accession>A0A7S3V0J3</accession>
<reference evidence="1" key="1">
    <citation type="submission" date="2021-01" db="EMBL/GenBank/DDBJ databases">
        <authorList>
            <person name="Corre E."/>
            <person name="Pelletier E."/>
            <person name="Niang G."/>
            <person name="Scheremetjew M."/>
            <person name="Finn R."/>
            <person name="Kale V."/>
            <person name="Holt S."/>
            <person name="Cochrane G."/>
            <person name="Meng A."/>
            <person name="Brown T."/>
            <person name="Cohen L."/>
        </authorList>
    </citation>
    <scope>NUCLEOTIDE SEQUENCE</scope>
    <source>
        <strain evidence="1">GSBS06</strain>
    </source>
</reference>
<organism evidence="1">
    <name type="scientific">Aplanochytrium stocchinoi</name>
    <dbReference type="NCBI Taxonomy" id="215587"/>
    <lineage>
        <taxon>Eukaryota</taxon>
        <taxon>Sar</taxon>
        <taxon>Stramenopiles</taxon>
        <taxon>Bigyra</taxon>
        <taxon>Labyrinthulomycetes</taxon>
        <taxon>Thraustochytrida</taxon>
        <taxon>Thraustochytriidae</taxon>
        <taxon>Aplanochytrium</taxon>
    </lineage>
</organism>
<dbReference type="EMBL" id="HBIN01018162">
    <property type="protein sequence ID" value="CAE0443803.1"/>
    <property type="molecule type" value="Transcribed_RNA"/>
</dbReference>
<dbReference type="AlphaFoldDB" id="A0A7S3V0J3"/>
<protein>
    <submittedName>
        <fullName evidence="1">Uncharacterized protein</fullName>
    </submittedName>
</protein>
<evidence type="ECO:0000313" key="1">
    <source>
        <dbReference type="EMBL" id="CAE0443803.1"/>
    </source>
</evidence>
<gene>
    <name evidence="1" type="ORF">ASTO00021_LOCUS13858</name>
</gene>
<proteinExistence type="predicted"/>
<name>A0A7S3V0J3_9STRA</name>